<evidence type="ECO:0000256" key="10">
    <source>
        <dbReference type="ARBA" id="ARBA00023027"/>
    </source>
</evidence>
<evidence type="ECO:0000256" key="15">
    <source>
        <dbReference type="ARBA" id="ARBA00048238"/>
    </source>
</evidence>
<dbReference type="InterPro" id="IPR030677">
    <property type="entry name" value="Nnr"/>
</dbReference>
<evidence type="ECO:0000256" key="11">
    <source>
        <dbReference type="ARBA" id="ARBA00023235"/>
    </source>
</evidence>
<dbReference type="GO" id="GO:0046496">
    <property type="term" value="P:nicotinamide nucleotide metabolic process"/>
    <property type="evidence" value="ECO:0007669"/>
    <property type="project" value="UniProtKB-UniRule"/>
</dbReference>
<comment type="function">
    <text evidence="14 19">Bifunctional enzyme that catalyzes the epimerization of the S- and R-forms of NAD(P)HX and the dehydration of the S-form of NAD(P)HX at the expense of ADP, which is converted to AMP. This allows the repair of both epimers of NAD(P)HX, a damaged form of NAD(P)H that is a result of enzymatic or heat-dependent hydration.</text>
</comment>
<dbReference type="NCBIfam" id="TIGR00196">
    <property type="entry name" value="yjeF_cterm"/>
    <property type="match status" value="1"/>
</dbReference>
<accession>A0A2L1GPW9</accession>
<dbReference type="Proteomes" id="UP000239867">
    <property type="component" value="Chromosome"/>
</dbReference>
<dbReference type="AlphaFoldDB" id="A0A2L1GPW9"/>
<dbReference type="GO" id="GO:0005524">
    <property type="term" value="F:ATP binding"/>
    <property type="evidence" value="ECO:0007669"/>
    <property type="project" value="UniProtKB-UniRule"/>
</dbReference>
<evidence type="ECO:0000256" key="13">
    <source>
        <dbReference type="ARBA" id="ARBA00023268"/>
    </source>
</evidence>
<comment type="similarity">
    <text evidence="3 19">In the N-terminal section; belongs to the NnrE/AIBP family.</text>
</comment>
<dbReference type="Pfam" id="PF01256">
    <property type="entry name" value="Carb_kinase"/>
    <property type="match status" value="1"/>
</dbReference>
<keyword evidence="6 17" id="KW-0547">Nucleotide-binding</keyword>
<feature type="binding site" evidence="18">
    <location>
        <begin position="63"/>
        <end position="67"/>
    </location>
    <ligand>
        <name>(6S)-NADPHX</name>
        <dbReference type="ChEBI" id="CHEBI:64076"/>
    </ligand>
</feature>
<keyword evidence="23" id="KW-1185">Reference proteome</keyword>
<evidence type="ECO:0000256" key="5">
    <source>
        <dbReference type="ARBA" id="ARBA00022723"/>
    </source>
</evidence>
<dbReference type="Gene3D" id="3.40.1190.20">
    <property type="match status" value="1"/>
</dbReference>
<dbReference type="EC" id="4.2.1.136" evidence="19"/>
<keyword evidence="8 17" id="KW-0521">NADP</keyword>
<comment type="similarity">
    <text evidence="17">Belongs to the NnrD/CARKD family.</text>
</comment>
<evidence type="ECO:0000256" key="4">
    <source>
        <dbReference type="ARBA" id="ARBA00009524"/>
    </source>
</evidence>
<dbReference type="Pfam" id="PF03853">
    <property type="entry name" value="YjeF_N"/>
    <property type="match status" value="1"/>
</dbReference>
<keyword evidence="13" id="KW-0511">Multifunctional enzyme</keyword>
<dbReference type="RefSeq" id="WP_104936926.1">
    <property type="nucleotide sequence ID" value="NZ_CP021255.1"/>
</dbReference>
<feature type="binding site" evidence="17">
    <location>
        <position position="394"/>
    </location>
    <ligand>
        <name>(6S)-NADPHX</name>
        <dbReference type="ChEBI" id="CHEBI:64076"/>
    </ligand>
</feature>
<feature type="binding site" evidence="17">
    <location>
        <position position="274"/>
    </location>
    <ligand>
        <name>(6S)-NADPHX</name>
        <dbReference type="ChEBI" id="CHEBI:64076"/>
    </ligand>
</feature>
<evidence type="ECO:0000259" key="20">
    <source>
        <dbReference type="PROSITE" id="PS51383"/>
    </source>
</evidence>
<evidence type="ECO:0000313" key="23">
    <source>
        <dbReference type="Proteomes" id="UP000239867"/>
    </source>
</evidence>
<keyword evidence="12 17" id="KW-0456">Lyase</keyword>
<evidence type="ECO:0000256" key="3">
    <source>
        <dbReference type="ARBA" id="ARBA00006001"/>
    </source>
</evidence>
<dbReference type="HAMAP" id="MF_01965">
    <property type="entry name" value="NADHX_dehydratase"/>
    <property type="match status" value="1"/>
</dbReference>
<dbReference type="Gene3D" id="3.40.50.10260">
    <property type="entry name" value="YjeF N-terminal domain"/>
    <property type="match status" value="1"/>
</dbReference>
<comment type="subunit">
    <text evidence="17">Homotetramer.</text>
</comment>
<keyword evidence="11 18" id="KW-0413">Isomerase</keyword>
<feature type="binding site" evidence="18">
    <location>
        <position position="177"/>
    </location>
    <ligand>
        <name>K(+)</name>
        <dbReference type="ChEBI" id="CHEBI:29103"/>
    </ligand>
</feature>
<feature type="binding site" evidence="17">
    <location>
        <position position="467"/>
    </location>
    <ligand>
        <name>AMP</name>
        <dbReference type="ChEBI" id="CHEBI:456215"/>
    </ligand>
</feature>
<dbReference type="NCBIfam" id="TIGR00197">
    <property type="entry name" value="yjeF_nterm"/>
    <property type="match status" value="1"/>
</dbReference>
<feature type="binding site" evidence="18">
    <location>
        <position position="137"/>
    </location>
    <ligand>
        <name>K(+)</name>
        <dbReference type="ChEBI" id="CHEBI:29103"/>
    </ligand>
</feature>
<dbReference type="GO" id="GO:0052856">
    <property type="term" value="F:NAD(P)HX epimerase activity"/>
    <property type="evidence" value="ECO:0007669"/>
    <property type="project" value="UniProtKB-UniRule"/>
</dbReference>
<dbReference type="PROSITE" id="PS51385">
    <property type="entry name" value="YJEF_N"/>
    <property type="match status" value="1"/>
</dbReference>
<evidence type="ECO:0000256" key="18">
    <source>
        <dbReference type="HAMAP-Rule" id="MF_01966"/>
    </source>
</evidence>
<dbReference type="GO" id="GO:0110051">
    <property type="term" value="P:metabolite repair"/>
    <property type="evidence" value="ECO:0007669"/>
    <property type="project" value="TreeGrafter"/>
</dbReference>
<comment type="cofactor">
    <cofactor evidence="17">
        <name>Mg(2+)</name>
        <dbReference type="ChEBI" id="CHEBI:18420"/>
    </cofactor>
</comment>
<comment type="function">
    <text evidence="17">Catalyzes the dehydration of the S-form of NAD(P)HX at the expense of ADP, which is converted to AMP. Together with NAD(P)HX epimerase, which catalyzes the epimerization of the S- and R-forms, the enzyme allows the repair of both epimers of NAD(P)HX, a damaged form of NAD(P)H that is a result of enzymatic or heat-dependent hydration.</text>
</comment>
<comment type="catalytic activity">
    <reaction evidence="15 17 19">
        <text>(6S)-NADHX + ADP = AMP + phosphate + NADH + H(+)</text>
        <dbReference type="Rhea" id="RHEA:32223"/>
        <dbReference type="ChEBI" id="CHEBI:15378"/>
        <dbReference type="ChEBI" id="CHEBI:43474"/>
        <dbReference type="ChEBI" id="CHEBI:57945"/>
        <dbReference type="ChEBI" id="CHEBI:64074"/>
        <dbReference type="ChEBI" id="CHEBI:456215"/>
        <dbReference type="ChEBI" id="CHEBI:456216"/>
        <dbReference type="EC" id="4.2.1.136"/>
    </reaction>
</comment>
<evidence type="ECO:0000313" key="22">
    <source>
        <dbReference type="EMBL" id="AVD71686.1"/>
    </source>
</evidence>
<dbReference type="HAMAP" id="MF_01966">
    <property type="entry name" value="NADHX_epimerase"/>
    <property type="match status" value="1"/>
</dbReference>
<dbReference type="InterPro" id="IPR000631">
    <property type="entry name" value="CARKD"/>
</dbReference>
<sequence length="541" mass="55220">MDTGNLLASAGEMQALDRKTIEEIGIPGAVLMENAGRATVAAMERHFGPAAGKRVIIFAGPGNNGGDGLVMARCLADRGALPSVLLVGDPARLPPDAARNWAILERLQVARRVIDPNAAWPTDWQEASSRPLHSVVDALFGIGLTRPLSGCYLAALHAMRDLARASACPIVAADMPSGLHSDTGAILGEAVQADLTVTYGLAKPGHLHNGGPRIGILEVADIGIPSQAAAAANLAGRLLDGRVLARLPPRARTSHKGSHGHVLVLAGSTGKSGAAILAAKGALASGAGLVSCALPAALLPIFATAVAEAMSEPLAASDHLAHADLAAVARLCAGKAALLIGPGLGRHPETAGLVTALYRERPEPMVVDADALNILAADREALAAPGGPRILCPHPGEMARLLDLPVPELQRDRLASAQRLCSLCGPHQPIVALLKGAGTVVAANKAAGGLWAVNSSGNPGMASGGMGDVLAGVIAGLLAQHHEPWLAACAGVWLHGAAADLLAKERPFGYTAGEVAAALPRLFADRRKKRQSPDSGEEQIC</sequence>
<keyword evidence="9 18" id="KW-0630">Potassium</keyword>
<dbReference type="InterPro" id="IPR036652">
    <property type="entry name" value="YjeF_N_dom_sf"/>
</dbReference>
<organism evidence="22 23">
    <name type="scientific">Desulfobulbus oralis</name>
    <dbReference type="NCBI Taxonomy" id="1986146"/>
    <lineage>
        <taxon>Bacteria</taxon>
        <taxon>Pseudomonadati</taxon>
        <taxon>Thermodesulfobacteriota</taxon>
        <taxon>Desulfobulbia</taxon>
        <taxon>Desulfobulbales</taxon>
        <taxon>Desulfobulbaceae</taxon>
        <taxon>Desulfobulbus</taxon>
    </lineage>
</organism>
<dbReference type="CDD" id="cd01171">
    <property type="entry name" value="YXKO-related"/>
    <property type="match status" value="1"/>
</dbReference>
<feature type="binding site" evidence="18">
    <location>
        <position position="64"/>
    </location>
    <ligand>
        <name>K(+)</name>
        <dbReference type="ChEBI" id="CHEBI:29103"/>
    </ligand>
</feature>
<feature type="binding site" evidence="18">
    <location>
        <position position="152"/>
    </location>
    <ligand>
        <name>(6S)-NADPHX</name>
        <dbReference type="ChEBI" id="CHEBI:64076"/>
    </ligand>
</feature>
<dbReference type="SUPFAM" id="SSF64153">
    <property type="entry name" value="YjeF N-terminal domain-like"/>
    <property type="match status" value="1"/>
</dbReference>
<evidence type="ECO:0000256" key="1">
    <source>
        <dbReference type="ARBA" id="ARBA00000013"/>
    </source>
</evidence>
<feature type="domain" description="YjeF N-terminal" evidence="21">
    <location>
        <begin position="13"/>
        <end position="230"/>
    </location>
</feature>
<evidence type="ECO:0000256" key="7">
    <source>
        <dbReference type="ARBA" id="ARBA00022840"/>
    </source>
</evidence>
<dbReference type="PROSITE" id="PS51383">
    <property type="entry name" value="YJEF_C_3"/>
    <property type="match status" value="1"/>
</dbReference>
<comment type="catalytic activity">
    <reaction evidence="2 18 19">
        <text>(6R)-NADPHX = (6S)-NADPHX</text>
        <dbReference type="Rhea" id="RHEA:32227"/>
        <dbReference type="ChEBI" id="CHEBI:64076"/>
        <dbReference type="ChEBI" id="CHEBI:64077"/>
        <dbReference type="EC" id="5.1.99.6"/>
    </reaction>
</comment>
<comment type="similarity">
    <text evidence="18">Belongs to the NnrE/AIBP family.</text>
</comment>
<evidence type="ECO:0000256" key="16">
    <source>
        <dbReference type="ARBA" id="ARBA00049209"/>
    </source>
</evidence>
<evidence type="ECO:0000256" key="6">
    <source>
        <dbReference type="ARBA" id="ARBA00022741"/>
    </source>
</evidence>
<dbReference type="SUPFAM" id="SSF53613">
    <property type="entry name" value="Ribokinase-like"/>
    <property type="match status" value="1"/>
</dbReference>
<feature type="binding site" evidence="17">
    <location>
        <position position="468"/>
    </location>
    <ligand>
        <name>(6S)-NADPHX</name>
        <dbReference type="ChEBI" id="CHEBI:64076"/>
    </ligand>
</feature>
<keyword evidence="7 17" id="KW-0067">ATP-binding</keyword>
<dbReference type="OrthoDB" id="9806925at2"/>
<dbReference type="EMBL" id="CP021255">
    <property type="protein sequence ID" value="AVD71686.1"/>
    <property type="molecule type" value="Genomic_DNA"/>
</dbReference>
<dbReference type="PANTHER" id="PTHR12592">
    <property type="entry name" value="ATP-DEPENDENT (S)-NAD(P)H-HYDRATE DEHYDRATASE FAMILY MEMBER"/>
    <property type="match status" value="1"/>
</dbReference>
<dbReference type="InterPro" id="IPR029056">
    <property type="entry name" value="Ribokinase-like"/>
</dbReference>
<protein>
    <recommendedName>
        <fullName evidence="19">Bifunctional NAD(P)H-hydrate repair enzyme</fullName>
    </recommendedName>
    <alternativeName>
        <fullName evidence="19">Nicotinamide nucleotide repair protein</fullName>
    </alternativeName>
    <domain>
        <recommendedName>
            <fullName evidence="19">ADP-dependent (S)-NAD(P)H-hydrate dehydratase</fullName>
            <ecNumber evidence="19">4.2.1.136</ecNumber>
        </recommendedName>
        <alternativeName>
            <fullName evidence="19">ADP-dependent NAD(P)HX dehydratase</fullName>
        </alternativeName>
    </domain>
    <domain>
        <recommendedName>
            <fullName evidence="19">NAD(P)H-hydrate epimerase</fullName>
            <ecNumber evidence="19">5.1.99.6</ecNumber>
        </recommendedName>
    </domain>
</protein>
<comment type="catalytic activity">
    <reaction evidence="16 17 19">
        <text>(6S)-NADPHX + ADP = AMP + phosphate + NADPH + H(+)</text>
        <dbReference type="Rhea" id="RHEA:32235"/>
        <dbReference type="ChEBI" id="CHEBI:15378"/>
        <dbReference type="ChEBI" id="CHEBI:43474"/>
        <dbReference type="ChEBI" id="CHEBI:57783"/>
        <dbReference type="ChEBI" id="CHEBI:64076"/>
        <dbReference type="ChEBI" id="CHEBI:456215"/>
        <dbReference type="ChEBI" id="CHEBI:456216"/>
        <dbReference type="EC" id="4.2.1.136"/>
    </reaction>
</comment>
<feature type="binding site" evidence="18">
    <location>
        <begin position="141"/>
        <end position="147"/>
    </location>
    <ligand>
        <name>(6S)-NADPHX</name>
        <dbReference type="ChEBI" id="CHEBI:64076"/>
    </ligand>
</feature>
<feature type="domain" description="YjeF C-terminal" evidence="20">
    <location>
        <begin position="239"/>
        <end position="526"/>
    </location>
</feature>
<name>A0A2L1GPW9_9BACT</name>
<evidence type="ECO:0000256" key="17">
    <source>
        <dbReference type="HAMAP-Rule" id="MF_01965"/>
    </source>
</evidence>
<evidence type="ECO:0000259" key="21">
    <source>
        <dbReference type="PROSITE" id="PS51385"/>
    </source>
</evidence>
<keyword evidence="10 17" id="KW-0520">NAD</keyword>
<comment type="catalytic activity">
    <reaction evidence="1 18 19">
        <text>(6R)-NADHX = (6S)-NADHX</text>
        <dbReference type="Rhea" id="RHEA:32215"/>
        <dbReference type="ChEBI" id="CHEBI:64074"/>
        <dbReference type="ChEBI" id="CHEBI:64075"/>
        <dbReference type="EC" id="5.1.99.6"/>
    </reaction>
</comment>
<dbReference type="PROSITE" id="PS01050">
    <property type="entry name" value="YJEF_C_2"/>
    <property type="match status" value="1"/>
</dbReference>
<dbReference type="InterPro" id="IPR004443">
    <property type="entry name" value="YjeF_N_dom"/>
</dbReference>
<evidence type="ECO:0000256" key="2">
    <source>
        <dbReference type="ARBA" id="ARBA00000909"/>
    </source>
</evidence>
<dbReference type="KEGG" id="deo:CAY53_09575"/>
<dbReference type="GO" id="GO:0052855">
    <property type="term" value="F:ADP-dependent NAD(P)H-hydrate dehydratase activity"/>
    <property type="evidence" value="ECO:0007669"/>
    <property type="project" value="UniProtKB-UniRule"/>
</dbReference>
<comment type="cofactor">
    <cofactor evidence="18 19">
        <name>K(+)</name>
        <dbReference type="ChEBI" id="CHEBI:29103"/>
    </cofactor>
    <text evidence="18 19">Binds 1 potassium ion per subunit.</text>
</comment>
<dbReference type="GO" id="GO:0046872">
    <property type="term" value="F:metal ion binding"/>
    <property type="evidence" value="ECO:0007669"/>
    <property type="project" value="UniProtKB-UniRule"/>
</dbReference>
<evidence type="ECO:0000256" key="19">
    <source>
        <dbReference type="PIRNR" id="PIRNR017184"/>
    </source>
</evidence>
<dbReference type="PIRSF" id="PIRSF017184">
    <property type="entry name" value="Nnr"/>
    <property type="match status" value="1"/>
</dbReference>
<evidence type="ECO:0000256" key="12">
    <source>
        <dbReference type="ARBA" id="ARBA00023239"/>
    </source>
</evidence>
<reference evidence="22 23" key="1">
    <citation type="journal article" date="2018" name="MBio">
        <title>Insights into the evolution of host association through the isolation and characterization of a novel human periodontal pathobiont, Desulfobulbus oralis.</title>
        <authorList>
            <person name="Cross K.L."/>
            <person name="Chirania P."/>
            <person name="Xiong W."/>
            <person name="Beall C.J."/>
            <person name="Elkins J.G."/>
            <person name="Giannone R.J."/>
            <person name="Griffen A.L."/>
            <person name="Guss A.M."/>
            <person name="Hettich R.L."/>
            <person name="Joshi S.S."/>
            <person name="Mokrzan E.M."/>
            <person name="Martin R.K."/>
            <person name="Zhulin I.B."/>
            <person name="Leys E.J."/>
            <person name="Podar M."/>
        </authorList>
    </citation>
    <scope>NUCLEOTIDE SEQUENCE [LARGE SCALE GENOMIC DNA]</scope>
    <source>
        <strain evidence="22 23">ORNL</strain>
    </source>
</reference>
<feature type="binding site" evidence="17">
    <location>
        <position position="343"/>
    </location>
    <ligand>
        <name>(6S)-NADPHX</name>
        <dbReference type="ChEBI" id="CHEBI:64076"/>
    </ligand>
</feature>
<proteinExistence type="inferred from homology"/>
<comment type="function">
    <text evidence="18">Catalyzes the epimerization of the S- and R-forms of NAD(P)HX, a damaged form of NAD(P)H that is a result of enzymatic or heat-dependent hydration. This is a prerequisite for the S-specific NAD(P)H-hydrate dehydratase to allow the repair of both epimers of NAD(P)HX.</text>
</comment>
<evidence type="ECO:0000256" key="8">
    <source>
        <dbReference type="ARBA" id="ARBA00022857"/>
    </source>
</evidence>
<evidence type="ECO:0000256" key="14">
    <source>
        <dbReference type="ARBA" id="ARBA00025153"/>
    </source>
</evidence>
<feature type="binding site" evidence="18">
    <location>
        <position position="174"/>
    </location>
    <ligand>
        <name>(6S)-NADPHX</name>
        <dbReference type="ChEBI" id="CHEBI:64076"/>
    </ligand>
</feature>
<dbReference type="PANTHER" id="PTHR12592:SF0">
    <property type="entry name" value="ATP-DEPENDENT (S)-NAD(P)H-HYDRATE DEHYDRATASE"/>
    <property type="match status" value="1"/>
</dbReference>
<dbReference type="EC" id="5.1.99.6" evidence="19"/>
<evidence type="ECO:0000256" key="9">
    <source>
        <dbReference type="ARBA" id="ARBA00022958"/>
    </source>
</evidence>
<gene>
    <name evidence="17" type="primary">nnrD</name>
    <name evidence="18" type="synonym">nnrE</name>
    <name evidence="22" type="ORF">CAY53_09575</name>
</gene>
<dbReference type="InterPro" id="IPR017953">
    <property type="entry name" value="Carbohydrate_kinase_pred_CS"/>
</dbReference>
<keyword evidence="5 18" id="KW-0479">Metal-binding</keyword>
<comment type="similarity">
    <text evidence="4 19">In the C-terminal section; belongs to the NnrD/CARKD family.</text>
</comment>
<feature type="binding site" evidence="17">
    <location>
        <begin position="435"/>
        <end position="439"/>
    </location>
    <ligand>
        <name>AMP</name>
        <dbReference type="ChEBI" id="CHEBI:456215"/>
    </ligand>
</feature>